<dbReference type="HAMAP" id="MF_00028">
    <property type="entry name" value="CobQ"/>
    <property type="match status" value="1"/>
</dbReference>
<evidence type="ECO:0000256" key="2">
    <source>
        <dbReference type="ARBA" id="ARBA00022573"/>
    </source>
</evidence>
<dbReference type="PANTHER" id="PTHR21343">
    <property type="entry name" value="DETHIOBIOTIN SYNTHETASE"/>
    <property type="match status" value="1"/>
</dbReference>
<dbReference type="InterPro" id="IPR029062">
    <property type="entry name" value="Class_I_gatase-like"/>
</dbReference>
<sequence>MKAISILGTSSGAGKTWIATALCAWLRRQGVRVAPFKAQNMSNNALVTPAGGEMARAQAVQAEACGLEPDVRMNPLLLKPSGALGSQVVVMGEAVAHLSARGYYDRLEEFWQVAAGCLDHWRTACEVLVVEGAGSPVELNLMDRDLANLRTLRHLDGRWLLVADIDRGGVFAQLAGTWNLMSEGDRRRGIGAIVNRFRGDLSLFPDPNLHLGPHAPGLRVLGTVPLRPDLRPDEEDGLDPTDGDRGEGEVIAWIRLPNVAILNDCQPWWDDQGVRTVWVDRPEALAGARAVVIPGTKNTIADLRWLRSSGMAEAILAARARGAALFGLCGGYQILGARLVDEQGVAGDAGDEPGLGLLPGATRFFAPKLVRPTESIFAGDRWSTYEIHMGRTSGDQSCEPLQQIVADGVAERDGIRSGRVWGTYQHGWFESPAARSAFAAEAGISAHRPHPVPWSARRRAVYDAMGDWLAEHVDLDPVRRYLGLS</sequence>
<dbReference type="SUPFAM" id="SSF52317">
    <property type="entry name" value="Class I glutamine amidotransferase-like"/>
    <property type="match status" value="1"/>
</dbReference>
<evidence type="ECO:0000259" key="5">
    <source>
        <dbReference type="Pfam" id="PF07685"/>
    </source>
</evidence>
<dbReference type="NCBIfam" id="NF001989">
    <property type="entry name" value="PRK00784.1"/>
    <property type="match status" value="1"/>
</dbReference>
<dbReference type="GO" id="GO:0003824">
    <property type="term" value="F:catalytic activity"/>
    <property type="evidence" value="ECO:0007669"/>
    <property type="project" value="InterPro"/>
</dbReference>
<dbReference type="GO" id="GO:0009236">
    <property type="term" value="P:cobalamin biosynthetic process"/>
    <property type="evidence" value="ECO:0007669"/>
    <property type="project" value="UniProtKB-UniPathway"/>
</dbReference>
<protein>
    <submittedName>
        <fullName evidence="6">Cobyric acid synthase</fullName>
    </submittedName>
</protein>
<evidence type="ECO:0000313" key="6">
    <source>
        <dbReference type="EMBL" id="OIR18857.1"/>
    </source>
</evidence>
<feature type="domain" description="CobB/CobQ-like glutamine amidotransferase" evidence="5">
    <location>
        <begin position="251"/>
        <end position="432"/>
    </location>
</feature>
<dbReference type="CDD" id="cd01750">
    <property type="entry name" value="GATase1_CobQ"/>
    <property type="match status" value="1"/>
</dbReference>
<dbReference type="EMBL" id="MLJW01000002">
    <property type="protein sequence ID" value="OIR18857.1"/>
    <property type="molecule type" value="Genomic_DNA"/>
</dbReference>
<accession>A0A1J5TD63</accession>
<dbReference type="NCBIfam" id="TIGR00313">
    <property type="entry name" value="cobQ"/>
    <property type="match status" value="1"/>
</dbReference>
<dbReference type="PROSITE" id="PS51274">
    <property type="entry name" value="GATASE_COBBQ"/>
    <property type="match status" value="1"/>
</dbReference>
<comment type="caution">
    <text evidence="6">The sequence shown here is derived from an EMBL/GenBank/DDBJ whole genome shotgun (WGS) entry which is preliminary data.</text>
</comment>
<keyword evidence="3" id="KW-0315">Glutamine amidotransferase</keyword>
<dbReference type="PANTHER" id="PTHR21343:SF1">
    <property type="entry name" value="COBYRIC ACID SYNTHASE"/>
    <property type="match status" value="1"/>
</dbReference>
<comment type="pathway">
    <text evidence="1">Cofactor biosynthesis; adenosylcobalamin biosynthesis.</text>
</comment>
<dbReference type="InterPro" id="IPR033949">
    <property type="entry name" value="CobQ_GATase1"/>
</dbReference>
<dbReference type="Gene3D" id="3.40.50.300">
    <property type="entry name" value="P-loop containing nucleotide triphosphate hydrolases"/>
    <property type="match status" value="1"/>
</dbReference>
<evidence type="ECO:0000256" key="1">
    <source>
        <dbReference type="ARBA" id="ARBA00004953"/>
    </source>
</evidence>
<evidence type="ECO:0000256" key="3">
    <source>
        <dbReference type="ARBA" id="ARBA00022962"/>
    </source>
</evidence>
<dbReference type="InterPro" id="IPR027417">
    <property type="entry name" value="P-loop_NTPase"/>
</dbReference>
<gene>
    <name evidence="6" type="primary">cobQ_1</name>
    <name evidence="6" type="ORF">GALL_11990</name>
</gene>
<dbReference type="Gene3D" id="3.40.50.880">
    <property type="match status" value="1"/>
</dbReference>
<dbReference type="InterPro" id="IPR004459">
    <property type="entry name" value="CobQ_synth"/>
</dbReference>
<proteinExistence type="inferred from homology"/>
<dbReference type="Pfam" id="PF07685">
    <property type="entry name" value="GATase_3"/>
    <property type="match status" value="1"/>
</dbReference>
<dbReference type="Pfam" id="PF01656">
    <property type="entry name" value="CbiA"/>
    <property type="match status" value="1"/>
</dbReference>
<organism evidence="6">
    <name type="scientific">mine drainage metagenome</name>
    <dbReference type="NCBI Taxonomy" id="410659"/>
    <lineage>
        <taxon>unclassified sequences</taxon>
        <taxon>metagenomes</taxon>
        <taxon>ecological metagenomes</taxon>
    </lineage>
</organism>
<dbReference type="SUPFAM" id="SSF52540">
    <property type="entry name" value="P-loop containing nucleoside triphosphate hydrolases"/>
    <property type="match status" value="1"/>
</dbReference>
<evidence type="ECO:0000259" key="4">
    <source>
        <dbReference type="Pfam" id="PF01656"/>
    </source>
</evidence>
<dbReference type="AlphaFoldDB" id="A0A1J5TD63"/>
<dbReference type="UniPathway" id="UPA00148"/>
<name>A0A1J5TD63_9ZZZZ</name>
<feature type="domain" description="CobQ/CobB/MinD/ParA nucleotide binding" evidence="4">
    <location>
        <begin position="4"/>
        <end position="235"/>
    </location>
</feature>
<keyword evidence="2" id="KW-0169">Cobalamin biosynthesis</keyword>
<dbReference type="InterPro" id="IPR011698">
    <property type="entry name" value="GATase_3"/>
</dbReference>
<dbReference type="InterPro" id="IPR002586">
    <property type="entry name" value="CobQ/CobB/MinD/ParA_Nub-bd_dom"/>
</dbReference>
<reference evidence="6" key="1">
    <citation type="submission" date="2016-10" db="EMBL/GenBank/DDBJ databases">
        <title>Sequence of Gallionella enrichment culture.</title>
        <authorList>
            <person name="Poehlein A."/>
            <person name="Muehling M."/>
            <person name="Daniel R."/>
        </authorList>
    </citation>
    <scope>NUCLEOTIDE SEQUENCE</scope>
</reference>